<dbReference type="GO" id="GO:0006506">
    <property type="term" value="P:GPI anchor biosynthetic process"/>
    <property type="evidence" value="ECO:0007669"/>
    <property type="project" value="UniProtKB-KW"/>
</dbReference>
<evidence type="ECO:0000313" key="10">
    <source>
        <dbReference type="EMBL" id="KAK1925323.1"/>
    </source>
</evidence>
<feature type="compositionally biased region" description="Polar residues" evidence="7">
    <location>
        <begin position="293"/>
        <end position="306"/>
    </location>
</feature>
<evidence type="ECO:0000256" key="8">
    <source>
        <dbReference type="SAM" id="Phobius"/>
    </source>
</evidence>
<reference evidence="10" key="1">
    <citation type="submission" date="2023-02" db="EMBL/GenBank/DDBJ databases">
        <title>Identification and recombinant expression of a fungal hydrolase from Papiliotrema laurentii that hydrolyzes apple cutin and clears colloidal polyester polyurethane.</title>
        <authorList>
            <consortium name="DOE Joint Genome Institute"/>
            <person name="Roman V.A."/>
            <person name="Bojanowski C."/>
            <person name="Crable B.R."/>
            <person name="Wagner D.N."/>
            <person name="Hung C.S."/>
            <person name="Nadeau L.J."/>
            <person name="Schratz L."/>
            <person name="Haridas S."/>
            <person name="Pangilinan J."/>
            <person name="Lipzen A."/>
            <person name="Na H."/>
            <person name="Yan M."/>
            <person name="Ng V."/>
            <person name="Grigoriev I.V."/>
            <person name="Spatafora J.W."/>
            <person name="Barlow D."/>
            <person name="Biffinger J."/>
            <person name="Kelley-Loughnane N."/>
            <person name="Varaljay V.A."/>
            <person name="Crookes-Goodson W.J."/>
        </authorList>
    </citation>
    <scope>NUCLEOTIDE SEQUENCE</scope>
    <source>
        <strain evidence="10">5307AH</strain>
    </source>
</reference>
<dbReference type="PANTHER" id="PTHR45871">
    <property type="entry name" value="N-ACETYLGLUCOSAMINYL-PHOSPHATIDYLINOSITOL BIOSYNTHETIC PROTEIN"/>
    <property type="match status" value="1"/>
</dbReference>
<dbReference type="Proteomes" id="UP001182556">
    <property type="component" value="Unassembled WGS sequence"/>
</dbReference>
<keyword evidence="3" id="KW-0337">GPI-anchor biosynthesis</keyword>
<dbReference type="Pfam" id="PF08288">
    <property type="entry name" value="PIGA"/>
    <property type="match status" value="1"/>
</dbReference>
<dbReference type="CDD" id="cd07989">
    <property type="entry name" value="LPLAT_AGPAT-like"/>
    <property type="match status" value="1"/>
</dbReference>
<dbReference type="EC" id="2.3.1.51" evidence="6"/>
<dbReference type="GO" id="GO:0003841">
    <property type="term" value="F:1-acylglycerol-3-phosphate O-acyltransferase activity"/>
    <property type="evidence" value="ECO:0007669"/>
    <property type="project" value="UniProtKB-UniRule"/>
</dbReference>
<dbReference type="SMART" id="SM00563">
    <property type="entry name" value="PlsC"/>
    <property type="match status" value="1"/>
</dbReference>
<evidence type="ECO:0000259" key="9">
    <source>
        <dbReference type="SMART" id="SM00563"/>
    </source>
</evidence>
<keyword evidence="11" id="KW-1185">Reference proteome</keyword>
<dbReference type="NCBIfam" id="TIGR00530">
    <property type="entry name" value="AGP_acyltrn"/>
    <property type="match status" value="1"/>
</dbReference>
<keyword evidence="4" id="KW-0328">Glycosyltransferase</keyword>
<keyword evidence="8" id="KW-1133">Transmembrane helix</keyword>
<comment type="catalytic activity">
    <reaction evidence="6">
        <text>a 1-acyl-sn-glycero-3-phosphate + an acyl-CoA = a 1,2-diacyl-sn-glycero-3-phosphate + CoA</text>
        <dbReference type="Rhea" id="RHEA:19709"/>
        <dbReference type="ChEBI" id="CHEBI:57287"/>
        <dbReference type="ChEBI" id="CHEBI:57970"/>
        <dbReference type="ChEBI" id="CHEBI:58342"/>
        <dbReference type="ChEBI" id="CHEBI:58608"/>
        <dbReference type="EC" id="2.3.1.51"/>
    </reaction>
</comment>
<organism evidence="10 11">
    <name type="scientific">Papiliotrema laurentii</name>
    <name type="common">Cryptococcus laurentii</name>
    <dbReference type="NCBI Taxonomy" id="5418"/>
    <lineage>
        <taxon>Eukaryota</taxon>
        <taxon>Fungi</taxon>
        <taxon>Dikarya</taxon>
        <taxon>Basidiomycota</taxon>
        <taxon>Agaricomycotina</taxon>
        <taxon>Tremellomycetes</taxon>
        <taxon>Tremellales</taxon>
        <taxon>Rhynchogastremaceae</taxon>
        <taxon>Papiliotrema</taxon>
    </lineage>
</organism>
<comment type="pathway">
    <text evidence="2">Glycolipid biosynthesis; glycosylphosphatidylinositol-anchor biosynthesis.</text>
</comment>
<gene>
    <name evidence="10" type="ORF">DB88DRAFT_483558</name>
</gene>
<comment type="caution">
    <text evidence="10">The sequence shown here is derived from an EMBL/GenBank/DDBJ whole genome shotgun (WGS) entry which is preliminary data.</text>
</comment>
<dbReference type="AlphaFoldDB" id="A0AAD9FSF0"/>
<dbReference type="GO" id="GO:0017176">
    <property type="term" value="F:phosphatidylinositol N-acetylglucosaminyltransferase activity"/>
    <property type="evidence" value="ECO:0007669"/>
    <property type="project" value="InterPro"/>
</dbReference>
<evidence type="ECO:0000256" key="1">
    <source>
        <dbReference type="ARBA" id="ARBA00003265"/>
    </source>
</evidence>
<comment type="function">
    <text evidence="1">Catalytic subunit in the complex catalyzing the transfer of N-acetylglucosamine from UDP-N-acetylglucosamine to phosphatidylinositol, the first step of GPI biosynthesis.</text>
</comment>
<keyword evidence="6" id="KW-0012">Acyltransferase</keyword>
<evidence type="ECO:0000313" key="11">
    <source>
        <dbReference type="Proteomes" id="UP001182556"/>
    </source>
</evidence>
<keyword evidence="6" id="KW-0443">Lipid metabolism</keyword>
<evidence type="ECO:0000256" key="5">
    <source>
        <dbReference type="ARBA" id="ARBA00022679"/>
    </source>
</evidence>
<dbReference type="InterPro" id="IPR039507">
    <property type="entry name" value="PIG-A/GPI3"/>
</dbReference>
<dbReference type="InterPro" id="IPR002123">
    <property type="entry name" value="Plipid/glycerol_acylTrfase"/>
</dbReference>
<comment type="domain">
    <text evidence="6">The HXXXXD motif is essential for acyltransferase activity and may constitute the binding site for the phosphate moiety of the glycerol-3-phosphate.</text>
</comment>
<dbReference type="PANTHER" id="PTHR45871:SF1">
    <property type="entry name" value="PHOSPHATIDYLINOSITOL N-ACETYLGLUCOSAMINYLTRANSFERASE SUBUNIT A"/>
    <property type="match status" value="1"/>
</dbReference>
<dbReference type="EMBL" id="JAODAN010000003">
    <property type="protein sequence ID" value="KAK1925323.1"/>
    <property type="molecule type" value="Genomic_DNA"/>
</dbReference>
<feature type="region of interest" description="Disordered" evidence="7">
    <location>
        <begin position="289"/>
        <end position="344"/>
    </location>
</feature>
<evidence type="ECO:0000256" key="3">
    <source>
        <dbReference type="ARBA" id="ARBA00022502"/>
    </source>
</evidence>
<accession>A0AAD9FSF0</accession>
<dbReference type="SUPFAM" id="SSF53756">
    <property type="entry name" value="UDP-Glycosyltransferase/glycogen phosphorylase"/>
    <property type="match status" value="1"/>
</dbReference>
<proteinExistence type="inferred from homology"/>
<keyword evidence="6" id="KW-1208">Phospholipid metabolism</keyword>
<dbReference type="InterPro" id="IPR004552">
    <property type="entry name" value="AGP_acyltrans"/>
</dbReference>
<protein>
    <recommendedName>
        <fullName evidence="6">1-acyl-sn-glycerol-3-phosphate acyltransferase</fullName>
        <ecNumber evidence="6">2.3.1.51</ecNumber>
    </recommendedName>
</protein>
<feature type="domain" description="Phospholipid/glycerol acyltransferase" evidence="9">
    <location>
        <begin position="88"/>
        <end position="205"/>
    </location>
</feature>
<dbReference type="GO" id="GO:0000506">
    <property type="term" value="C:glycosylphosphatidylinositol-N-acetylglucosaminyltransferase (GPI-GnT) complex"/>
    <property type="evidence" value="ECO:0007669"/>
    <property type="project" value="InterPro"/>
</dbReference>
<evidence type="ECO:0000256" key="6">
    <source>
        <dbReference type="RuleBase" id="RU361267"/>
    </source>
</evidence>
<keyword evidence="5 6" id="KW-0808">Transferase</keyword>
<dbReference type="Pfam" id="PF01553">
    <property type="entry name" value="Acyltransferase"/>
    <property type="match status" value="1"/>
</dbReference>
<feature type="transmembrane region" description="Helical" evidence="8">
    <location>
        <begin position="12"/>
        <end position="33"/>
    </location>
</feature>
<feature type="compositionally biased region" description="Low complexity" evidence="7">
    <location>
        <begin position="315"/>
        <end position="332"/>
    </location>
</feature>
<sequence>MALLFKLRVALYTTILLLVSFIAVIEGLILTLVGKRLNTNYYVARTFYYIAGPIMGWKFEVEGEEHLWNLDIGGEGVQGHATRQGRSAVMLGNHQSFVDILWLGRIFPKRAAIMAKESIKWIPGLGWFMLMSGTVFINRGNHKSAIASMTHAGEDMKRKRISLWIFPEGTRHLSAQSDLLPFKKGAFYLAVQAGTPIVPVVIQNYHHLFDGKTRFRSGTVKIKVLPPIPTSDLTTADVPALIEKTRDLMLKTLQELDTPLDKIPSPTPLLAGGTGTNYDAISSSAPLEGAVAGSTSDDSASISTKSIEVEHDETTTTPTLSKTSRTTRSQGAGSNGKGSKKKGAKKSIAMVSDFFLPVVGGVEGHIYSLGIEMVKRGHKVIVITHHHGDRLGVRYLSGLKVYHLPVLPIASNATLPNYLLFLPYFRDIVKRERIDIVHAHGSLSSLGQEALYHGPLFGIKTMFTDHSLFGFGDAVGVLTNKLLAGALRNVDAAICVSNTGRENTVLRGQIEPERVYVIPNALVADSFKPSPKLVPSDTVTIVIMSRLVYRKGIDLLVASAPHICDLYPQVRFVVGGDGPKMVELEQMREKYQLQDRIELLGPVTPADVSHVLARGQIYLNTSLTEAFGISIIEAAAAGLFVVATKVGGVPEILPGDMIEFCRADEDDVVRALSHAIQVVQSGAHDPVKAHERVRGMYAWSDVAERTEKVYDAVLAMEHKDTFERLSQLLSLGVFYGPILCCIVAVQHWFLFVIEWLWPDDEIEMVESSWTSEAFEEEVAREKAQEGKKAQAGVMSEVV</sequence>
<keyword evidence="8" id="KW-0812">Transmembrane</keyword>
<dbReference type="Gene3D" id="3.40.50.2000">
    <property type="entry name" value="Glycogen Phosphorylase B"/>
    <property type="match status" value="2"/>
</dbReference>
<feature type="transmembrane region" description="Helical" evidence="8">
    <location>
        <begin position="119"/>
        <end position="137"/>
    </location>
</feature>
<evidence type="ECO:0000256" key="4">
    <source>
        <dbReference type="ARBA" id="ARBA00022676"/>
    </source>
</evidence>
<dbReference type="CDD" id="cd03796">
    <property type="entry name" value="GT4_PIG-A-like"/>
    <property type="match status" value="1"/>
</dbReference>
<evidence type="ECO:0000256" key="7">
    <source>
        <dbReference type="SAM" id="MobiDB-lite"/>
    </source>
</evidence>
<dbReference type="SUPFAM" id="SSF69593">
    <property type="entry name" value="Glycerol-3-phosphate (1)-acyltransferase"/>
    <property type="match status" value="1"/>
</dbReference>
<dbReference type="Pfam" id="PF00534">
    <property type="entry name" value="Glycos_transf_1"/>
    <property type="match status" value="1"/>
</dbReference>
<keyword evidence="6" id="KW-0444">Lipid biosynthesis</keyword>
<dbReference type="InterPro" id="IPR013234">
    <property type="entry name" value="PIGA_GPI_anchor_biosynthesis"/>
</dbReference>
<comment type="similarity">
    <text evidence="6">Belongs to the 1-acyl-sn-glycerol-3-phosphate acyltransferase family.</text>
</comment>
<name>A0AAD9FSF0_PAPLA</name>
<evidence type="ECO:0000256" key="2">
    <source>
        <dbReference type="ARBA" id="ARBA00004687"/>
    </source>
</evidence>
<keyword evidence="6" id="KW-0594">Phospholipid biosynthesis</keyword>
<keyword evidence="8" id="KW-0472">Membrane</keyword>
<dbReference type="InterPro" id="IPR001296">
    <property type="entry name" value="Glyco_trans_1"/>
</dbReference>